<dbReference type="EMBL" id="BMLV01000005">
    <property type="protein sequence ID" value="GGP05604.1"/>
    <property type="molecule type" value="Genomic_DNA"/>
</dbReference>
<evidence type="ECO:0000313" key="1">
    <source>
        <dbReference type="EMBL" id="GGP05604.1"/>
    </source>
</evidence>
<comment type="caution">
    <text evidence="1">The sequence shown here is derived from an EMBL/GenBank/DDBJ whole genome shotgun (WGS) entry which is preliminary data.</text>
</comment>
<dbReference type="Pfam" id="PF07606">
    <property type="entry name" value="DUF1569"/>
    <property type="match status" value="1"/>
</dbReference>
<name>A0ABQ2NKF5_9FLAO</name>
<accession>A0ABQ2NKF5</accession>
<dbReference type="InterPro" id="IPR011463">
    <property type="entry name" value="DUF1569"/>
</dbReference>
<dbReference type="Gene3D" id="1.20.120.450">
    <property type="entry name" value="dinb family like domain"/>
    <property type="match status" value="1"/>
</dbReference>
<keyword evidence="2" id="KW-1185">Reference proteome</keyword>
<dbReference type="Proteomes" id="UP000620064">
    <property type="component" value="Unassembled WGS sequence"/>
</dbReference>
<dbReference type="RefSeq" id="WP_188618212.1">
    <property type="nucleotide sequence ID" value="NZ_BMLV01000005.1"/>
</dbReference>
<protein>
    <recommendedName>
        <fullName evidence="3">DinB superfamily protein</fullName>
    </recommendedName>
</protein>
<sequence length="150" mass="17161">MKKLISQMDEIENLKQFSDKSAPEISEASVGWHLEHSLLVISKIIEGLKKSKPENYQPKNNFAKLFVMTTGYIPRKKAKAPKFTIPSSVDAIQNIENLIINIRGEISKIQNLNANSFVEHPLFGHLNLKQTIKFLCIHTHHHLKIVRDIL</sequence>
<evidence type="ECO:0000313" key="2">
    <source>
        <dbReference type="Proteomes" id="UP000620064"/>
    </source>
</evidence>
<dbReference type="InterPro" id="IPR034660">
    <property type="entry name" value="DinB/YfiT-like"/>
</dbReference>
<proteinExistence type="predicted"/>
<gene>
    <name evidence="1" type="ORF">GCM10010992_22350</name>
</gene>
<organism evidence="1 2">
    <name type="scientific">Cloacibacterium rupense</name>
    <dbReference type="NCBI Taxonomy" id="517423"/>
    <lineage>
        <taxon>Bacteria</taxon>
        <taxon>Pseudomonadati</taxon>
        <taxon>Bacteroidota</taxon>
        <taxon>Flavobacteriia</taxon>
        <taxon>Flavobacteriales</taxon>
        <taxon>Weeksellaceae</taxon>
    </lineage>
</organism>
<evidence type="ECO:0008006" key="3">
    <source>
        <dbReference type="Google" id="ProtNLM"/>
    </source>
</evidence>
<reference evidence="2" key="1">
    <citation type="journal article" date="2019" name="Int. J. Syst. Evol. Microbiol.">
        <title>The Global Catalogue of Microorganisms (GCM) 10K type strain sequencing project: providing services to taxonomists for standard genome sequencing and annotation.</title>
        <authorList>
            <consortium name="The Broad Institute Genomics Platform"/>
            <consortium name="The Broad Institute Genome Sequencing Center for Infectious Disease"/>
            <person name="Wu L."/>
            <person name="Ma J."/>
        </authorList>
    </citation>
    <scope>NUCLEOTIDE SEQUENCE [LARGE SCALE GENOMIC DNA]</scope>
    <source>
        <strain evidence="2">CGMCC 1.7656</strain>
    </source>
</reference>